<feature type="transmembrane region" description="Helical" evidence="8">
    <location>
        <begin position="511"/>
        <end position="532"/>
    </location>
</feature>
<evidence type="ECO:0000256" key="8">
    <source>
        <dbReference type="SAM" id="Phobius"/>
    </source>
</evidence>
<dbReference type="InterPro" id="IPR052192">
    <property type="entry name" value="Insect_Ionotropic_Sensory_Rcpt"/>
</dbReference>
<dbReference type="Gene3D" id="1.10.287.70">
    <property type="match status" value="2"/>
</dbReference>
<proteinExistence type="predicted"/>
<evidence type="ECO:0000256" key="1">
    <source>
        <dbReference type="ARBA" id="ARBA00004651"/>
    </source>
</evidence>
<reference evidence="9 10" key="1">
    <citation type="journal article" date="2022" name="Allergy">
        <title>Genome assembly and annotation of Periplaneta americana reveal a comprehensive cockroach allergen profile.</title>
        <authorList>
            <person name="Wang L."/>
            <person name="Xiong Q."/>
            <person name="Saelim N."/>
            <person name="Wang L."/>
            <person name="Nong W."/>
            <person name="Wan A.T."/>
            <person name="Shi M."/>
            <person name="Liu X."/>
            <person name="Cao Q."/>
            <person name="Hui J.H.L."/>
            <person name="Sookrung N."/>
            <person name="Leung T.F."/>
            <person name="Tungtrongchitr A."/>
            <person name="Tsui S.K.W."/>
        </authorList>
    </citation>
    <scope>NUCLEOTIDE SEQUENCE [LARGE SCALE GENOMIC DNA]</scope>
    <source>
        <strain evidence="9">PWHHKU_190912</strain>
    </source>
</reference>
<dbReference type="PANTHER" id="PTHR42643">
    <property type="entry name" value="IONOTROPIC RECEPTOR 20A-RELATED"/>
    <property type="match status" value="1"/>
</dbReference>
<keyword evidence="5 8" id="KW-0472">Membrane</keyword>
<protein>
    <submittedName>
        <fullName evidence="9">Uncharacterized protein</fullName>
    </submittedName>
</protein>
<dbReference type="PANTHER" id="PTHR42643:SF24">
    <property type="entry name" value="IONOTROPIC RECEPTOR 60A"/>
    <property type="match status" value="1"/>
</dbReference>
<feature type="transmembrane region" description="Helical" evidence="8">
    <location>
        <begin position="756"/>
        <end position="779"/>
    </location>
</feature>
<dbReference type="Proteomes" id="UP001148838">
    <property type="component" value="Unassembled WGS sequence"/>
</dbReference>
<organism evidence="9 10">
    <name type="scientific">Periplaneta americana</name>
    <name type="common">American cockroach</name>
    <name type="synonym">Blatta americana</name>
    <dbReference type="NCBI Taxonomy" id="6978"/>
    <lineage>
        <taxon>Eukaryota</taxon>
        <taxon>Metazoa</taxon>
        <taxon>Ecdysozoa</taxon>
        <taxon>Arthropoda</taxon>
        <taxon>Hexapoda</taxon>
        <taxon>Insecta</taxon>
        <taxon>Pterygota</taxon>
        <taxon>Neoptera</taxon>
        <taxon>Polyneoptera</taxon>
        <taxon>Dictyoptera</taxon>
        <taxon>Blattodea</taxon>
        <taxon>Blattoidea</taxon>
        <taxon>Blattidae</taxon>
        <taxon>Blattinae</taxon>
        <taxon>Periplaneta</taxon>
    </lineage>
</organism>
<evidence type="ECO:0000313" key="9">
    <source>
        <dbReference type="EMBL" id="KAJ4448670.1"/>
    </source>
</evidence>
<evidence type="ECO:0000313" key="10">
    <source>
        <dbReference type="Proteomes" id="UP001148838"/>
    </source>
</evidence>
<gene>
    <name evidence="9" type="ORF">ANN_00060</name>
</gene>
<sequence length="1397" mass="160157">MHFFMTNPNTALFTDEDTFEFRVSGLCGLGNHPTFHKFTDNILEFHIGFDLSHDRAIQTLMNKVTVGLVESDNILEFHIGFDFNNDRAIQTLMNKVTVGLVESGMSGKLIRESTDPRGLKHATRYVIDLSKESYDDEKLTQCVVEFSKAIIQEGESIFFHLSDEVPYLDYYVSDPFSTESISVTLKDNFYCSLEEKQVTAMSLLSVVRHVPDWVNGDDVKEHRRKLRMMNMLVFFENSLLHTLHASETWKISVSPMNRENDAAKDFVYNTYILVVSFTNNDLLELEIDIVKRLGSLLKTDNLNQVARYIIVIFGDAATEESLQMITNQLNNYDLNNVIVAFKDAEPGVVNFYTWHPHEPPSGSCGHLVQAVPLSKCTHGKLDEHFGQLKLRDYSNYVPMLTGCCAYLSSSCMNEPAFFTVNTSNVKRQDIGGGFKIYQMMLEYLNMAEICSVEPEYLSQIIFSVTMLSERGKFRQRIFKTFYTTRNNFFVHLAEEYPRWSAVIRVFSPTTWLSGLLALVLSVVVMKCLAVFIRARDDRGTVRCFMNMWATILGIAVDQMPIRISLRLFFLSWVIWSLCVNTVFQTYVTSYFVNPGLQHQIDTVEKLQDRKMLWLFCDLNALRITVEIYEYYNNSMLFESCEEAVHFFMSNPNTALFADEDAFEFRVSDLCGLGNHPTFYKFRDNILEFHIGFDLSSDLAIQTLINKLTVGLVESGIAGKLIQESADPKGLNQATRYVVDLSKEYVPFSLIHLQSPFFVLFMGYLLSLFVFLGEILCFFWKDIGEPPERSEMVLRLLEVRSLPGPQDVKRDIAFHESGQHGEIILSLVITCAETSGINLPYDNEELSQCVVEFSEEIIPQGENLFFSLSDDFVYQDIFVPTTFAFTDTNVTLNEISQCSLEKRNITALIPVRIVDEKSSWGNEDDVEKVSQEIRMRNVLLLYENSLLRSLHASARWKISVSPVETQSETWISFLHSAYILVVAFENNVTQLNQDFMSRLATLYRNSKVNELARYIIVVSGDVVTHEVLPVISDVTNIFEIKYVIVAFKDAETQIVSFYTWHPYEPPSGNCGHLLQAIPLASCRTGKLEGFDQLALRDYRNYIPKLSGCCARLLQFFTLEPAFITKSSSFFSEMKTRETGGGYKIYQYILDYLNVSERCNEDSEYFSELEFLTTMHSQKTWLSGFLALVLSVVFMRWLAVFKEGGDRIDTVKGLMNMWAAVLGVGVDEMPQGISLRLFFLSWVIWSLCVNTVFQTYVTSYFVDPGLQHQIDTVEELLDHKMMWLFCAYDAFERTVRMYDNYNYSIFFLSCGEAVHFFMSNPNTALFTDEDTFAFRISDLCNADDNPIFHRFKEDVMELYIGVYMSTDLILHSHVNRVVAHIVESGISGKIVRDSTDPKA</sequence>
<comment type="caution">
    <text evidence="9">The sequence shown here is derived from an EMBL/GenBank/DDBJ whole genome shotgun (WGS) entry which is preliminary data.</text>
</comment>
<keyword evidence="3 8" id="KW-0812">Transmembrane</keyword>
<evidence type="ECO:0000256" key="7">
    <source>
        <dbReference type="ARBA" id="ARBA00023180"/>
    </source>
</evidence>
<keyword evidence="2" id="KW-1003">Cell membrane</keyword>
<dbReference type="EMBL" id="JAJSOF020000003">
    <property type="protein sequence ID" value="KAJ4448670.1"/>
    <property type="molecule type" value="Genomic_DNA"/>
</dbReference>
<keyword evidence="10" id="KW-1185">Reference proteome</keyword>
<evidence type="ECO:0000256" key="2">
    <source>
        <dbReference type="ARBA" id="ARBA00022475"/>
    </source>
</evidence>
<comment type="subcellular location">
    <subcellularLocation>
        <location evidence="1">Cell membrane</location>
        <topology evidence="1">Multi-pass membrane protein</topology>
    </subcellularLocation>
</comment>
<evidence type="ECO:0000256" key="4">
    <source>
        <dbReference type="ARBA" id="ARBA00022989"/>
    </source>
</evidence>
<accession>A0ABQ8TSH5</accession>
<feature type="transmembrane region" description="Helical" evidence="8">
    <location>
        <begin position="1179"/>
        <end position="1197"/>
    </location>
</feature>
<keyword evidence="6" id="KW-0675">Receptor</keyword>
<name>A0ABQ8TSH5_PERAM</name>
<evidence type="ECO:0000256" key="3">
    <source>
        <dbReference type="ARBA" id="ARBA00022692"/>
    </source>
</evidence>
<evidence type="ECO:0000256" key="5">
    <source>
        <dbReference type="ARBA" id="ARBA00023136"/>
    </source>
</evidence>
<keyword evidence="4 8" id="KW-1133">Transmembrane helix</keyword>
<evidence type="ECO:0000256" key="6">
    <source>
        <dbReference type="ARBA" id="ARBA00023170"/>
    </source>
</evidence>
<feature type="transmembrane region" description="Helical" evidence="8">
    <location>
        <begin position="567"/>
        <end position="587"/>
    </location>
</feature>
<keyword evidence="7" id="KW-0325">Glycoprotein</keyword>